<dbReference type="GO" id="GO:0005886">
    <property type="term" value="C:plasma membrane"/>
    <property type="evidence" value="ECO:0007669"/>
    <property type="project" value="TreeGrafter"/>
</dbReference>
<comment type="caution">
    <text evidence="8">The sequence shown here is derived from an EMBL/GenBank/DDBJ whole genome shotgun (WGS) entry which is preliminary data.</text>
</comment>
<dbReference type="AlphaFoldDB" id="A0A8E0VHR7"/>
<proteinExistence type="predicted"/>
<organism evidence="8 9">
    <name type="scientific">Fasciolopsis buskii</name>
    <dbReference type="NCBI Taxonomy" id="27845"/>
    <lineage>
        <taxon>Eukaryota</taxon>
        <taxon>Metazoa</taxon>
        <taxon>Spiralia</taxon>
        <taxon>Lophotrochozoa</taxon>
        <taxon>Platyhelminthes</taxon>
        <taxon>Trematoda</taxon>
        <taxon>Digenea</taxon>
        <taxon>Plagiorchiida</taxon>
        <taxon>Echinostomata</taxon>
        <taxon>Echinostomatoidea</taxon>
        <taxon>Fasciolidae</taxon>
        <taxon>Fasciolopsis</taxon>
    </lineage>
</organism>
<dbReference type="InterPro" id="IPR039178">
    <property type="entry name" value="Lag2"/>
</dbReference>
<sequence length="627" mass="69183">MSLTHDIHPGCDETVYKVVVCAGEFTNECELLPSATRFVQAACAAQSTPEPLTFSVNSVENPIELDVTVTRVGEGPPLRLRRTEFLLTEGGEVSVTSMDLTLIVRFQVDYFCLPNYFGKLCDKFCDMKAEEHICDEWGNPICRSGYFLDPKSGECRQDQCVSMPNFCLNGGTCVNSPELDVKPRCLCPPDFGGTKCEIKHISTAPTTTATTRPITTTSESRNSIWIGELGPQPLVDSPGKNRSNNFMTSRLRKIVQSTIVPDHFITGTVADLHKNVNRPRSENSGKASADIYYKAASGEHSRYREILIPAVVITLVLALLTVCVGFIAWVWMRKDRKKKRPNKLVWDDQCGNTLMVQPKRWASVDQSPTRLYAFDEQKASSPGCLPSLNGTQFTNFGDSVEREPNYGGSLNTTFVTSRYSAMDGYPNRPDGMWTDDVNRFATLPRHYSLRRVTSELPGRPDTLPVAYTQQYGNLPRLTTSSFGPPVSDALIDHYLRPSALFGNGLTEPANQPILSPLVSPRLGESLHPVYPSMCSRAPSMNSACCINSFEPLTNSIIYGSIPIVRDSVQTLIPAKDLISEPNSVISAQLPTTISEPPSLIMSHPNTFTTLPPPPPSEFADTFLKSEC</sequence>
<dbReference type="Gene3D" id="2.10.25.10">
    <property type="entry name" value="Laminin"/>
    <property type="match status" value="1"/>
</dbReference>
<keyword evidence="6" id="KW-1133">Transmembrane helix</keyword>
<dbReference type="Proteomes" id="UP000728185">
    <property type="component" value="Unassembled WGS sequence"/>
</dbReference>
<evidence type="ECO:0000256" key="6">
    <source>
        <dbReference type="SAM" id="Phobius"/>
    </source>
</evidence>
<accession>A0A8E0VHR7</accession>
<dbReference type="CDD" id="cd00054">
    <property type="entry name" value="EGF_CA"/>
    <property type="match status" value="1"/>
</dbReference>
<dbReference type="PROSITE" id="PS50026">
    <property type="entry name" value="EGF_3"/>
    <property type="match status" value="1"/>
</dbReference>
<evidence type="ECO:0000256" key="3">
    <source>
        <dbReference type="ARBA" id="ARBA00022737"/>
    </source>
</evidence>
<dbReference type="PANTHER" id="PTHR22669">
    <property type="entry name" value="DELTA/SERRATE/LAG-2 DOMAIN PROTEIN"/>
    <property type="match status" value="1"/>
</dbReference>
<evidence type="ECO:0000313" key="8">
    <source>
        <dbReference type="EMBL" id="KAA0194410.1"/>
    </source>
</evidence>
<evidence type="ECO:0000256" key="1">
    <source>
        <dbReference type="ARBA" id="ARBA00022473"/>
    </source>
</evidence>
<dbReference type="InterPro" id="IPR000742">
    <property type="entry name" value="EGF"/>
</dbReference>
<evidence type="ECO:0000259" key="7">
    <source>
        <dbReference type="PROSITE" id="PS50026"/>
    </source>
</evidence>
<feature type="transmembrane region" description="Helical" evidence="6">
    <location>
        <begin position="306"/>
        <end position="331"/>
    </location>
</feature>
<dbReference type="PROSITE" id="PS00022">
    <property type="entry name" value="EGF_1"/>
    <property type="match status" value="1"/>
</dbReference>
<dbReference type="GO" id="GO:0007219">
    <property type="term" value="P:Notch signaling pathway"/>
    <property type="evidence" value="ECO:0007669"/>
    <property type="project" value="InterPro"/>
</dbReference>
<dbReference type="PANTHER" id="PTHR22669:SF16">
    <property type="entry name" value="CHONDROITIN SULFATE PROTEOGLYCAN 4"/>
    <property type="match status" value="1"/>
</dbReference>
<dbReference type="OrthoDB" id="6284031at2759"/>
<gene>
    <name evidence="8" type="ORF">FBUS_04658</name>
</gene>
<evidence type="ECO:0000256" key="2">
    <source>
        <dbReference type="ARBA" id="ARBA00022536"/>
    </source>
</evidence>
<keyword evidence="3" id="KW-0677">Repeat</keyword>
<dbReference type="SMART" id="SM00051">
    <property type="entry name" value="DSL"/>
    <property type="match status" value="1"/>
</dbReference>
<keyword evidence="6" id="KW-0812">Transmembrane</keyword>
<comment type="caution">
    <text evidence="5">Lacks conserved residue(s) required for the propagation of feature annotation.</text>
</comment>
<dbReference type="GO" id="GO:0001708">
    <property type="term" value="P:cell fate specification"/>
    <property type="evidence" value="ECO:0007669"/>
    <property type="project" value="InterPro"/>
</dbReference>
<dbReference type="SMART" id="SM00181">
    <property type="entry name" value="EGF"/>
    <property type="match status" value="1"/>
</dbReference>
<dbReference type="EMBL" id="LUCM01004389">
    <property type="protein sequence ID" value="KAA0194410.1"/>
    <property type="molecule type" value="Genomic_DNA"/>
</dbReference>
<feature type="disulfide bond" evidence="5">
    <location>
        <begin position="187"/>
        <end position="196"/>
    </location>
</feature>
<evidence type="ECO:0000313" key="9">
    <source>
        <dbReference type="Proteomes" id="UP000728185"/>
    </source>
</evidence>
<keyword evidence="6" id="KW-0472">Membrane</keyword>
<keyword evidence="1" id="KW-0217">Developmental protein</keyword>
<keyword evidence="9" id="KW-1185">Reference proteome</keyword>
<feature type="domain" description="EGF-like" evidence="7">
    <location>
        <begin position="156"/>
        <end position="197"/>
    </location>
</feature>
<dbReference type="SUPFAM" id="SSF57196">
    <property type="entry name" value="EGF/Laminin"/>
    <property type="match status" value="1"/>
</dbReference>
<keyword evidence="4 5" id="KW-1015">Disulfide bond</keyword>
<name>A0A8E0VHR7_9TREM</name>
<dbReference type="GO" id="GO:0005112">
    <property type="term" value="F:Notch binding"/>
    <property type="evidence" value="ECO:0007669"/>
    <property type="project" value="InterPro"/>
</dbReference>
<evidence type="ECO:0000256" key="4">
    <source>
        <dbReference type="ARBA" id="ARBA00023157"/>
    </source>
</evidence>
<dbReference type="Pfam" id="PF00008">
    <property type="entry name" value="EGF"/>
    <property type="match status" value="1"/>
</dbReference>
<dbReference type="InterPro" id="IPR001774">
    <property type="entry name" value="DSL"/>
</dbReference>
<keyword evidence="2 5" id="KW-0245">EGF-like domain</keyword>
<evidence type="ECO:0000256" key="5">
    <source>
        <dbReference type="PROSITE-ProRule" id="PRU00076"/>
    </source>
</evidence>
<reference evidence="8" key="1">
    <citation type="submission" date="2019-05" db="EMBL/GenBank/DDBJ databases">
        <title>Annotation for the trematode Fasciolopsis buski.</title>
        <authorList>
            <person name="Choi Y.-J."/>
        </authorList>
    </citation>
    <scope>NUCLEOTIDE SEQUENCE</scope>
    <source>
        <strain evidence="8">HT</strain>
        <tissue evidence="8">Whole worm</tissue>
    </source>
</reference>
<protein>
    <recommendedName>
        <fullName evidence="7">EGF-like domain-containing protein</fullName>
    </recommendedName>
</protein>